<protein>
    <recommendedName>
        <fullName evidence="3">RRM domain-containing protein</fullName>
    </recommendedName>
</protein>
<keyword evidence="5" id="KW-1185">Reference proteome</keyword>
<keyword evidence="1" id="KW-0694">RNA-binding</keyword>
<sequence length="156" mass="18071">MSRKQYSRYVLVVDNLSSNTPSSDIQYEFEMAGKVLHVTRDYKARAALVEFDSRLSKTAASRACRSSDAKYAWDKMDGFKMDGRRWKVDWASRADFELFGWRWTEGRSPSPRRGRRSRSRSPATPHDKDLKRHNSHSLERARSVSPDQARRGSPSQ</sequence>
<dbReference type="Gene3D" id="3.30.70.330">
    <property type="match status" value="1"/>
</dbReference>
<dbReference type="Proteomes" id="UP001244341">
    <property type="component" value="Chromosome 8b"/>
</dbReference>
<dbReference type="EMBL" id="CP126215">
    <property type="protein sequence ID" value="WIA16824.1"/>
    <property type="molecule type" value="Genomic_DNA"/>
</dbReference>
<feature type="region of interest" description="Disordered" evidence="2">
    <location>
        <begin position="104"/>
        <end position="156"/>
    </location>
</feature>
<dbReference type="InterPro" id="IPR035979">
    <property type="entry name" value="RBD_domain_sf"/>
</dbReference>
<evidence type="ECO:0000256" key="1">
    <source>
        <dbReference type="PROSITE-ProRule" id="PRU00176"/>
    </source>
</evidence>
<accession>A0ABY8U5U3</accession>
<feature type="domain" description="RRM" evidence="3">
    <location>
        <begin position="9"/>
        <end position="93"/>
    </location>
</feature>
<name>A0ABY8U5U3_TETOB</name>
<evidence type="ECO:0000256" key="2">
    <source>
        <dbReference type="SAM" id="MobiDB-lite"/>
    </source>
</evidence>
<dbReference type="InterPro" id="IPR000504">
    <property type="entry name" value="RRM_dom"/>
</dbReference>
<feature type="compositionally biased region" description="Basic residues" evidence="2">
    <location>
        <begin position="110"/>
        <end position="119"/>
    </location>
</feature>
<gene>
    <name evidence="4" type="ORF">OEZ85_013761</name>
</gene>
<evidence type="ECO:0000313" key="5">
    <source>
        <dbReference type="Proteomes" id="UP001244341"/>
    </source>
</evidence>
<feature type="compositionally biased region" description="Basic and acidic residues" evidence="2">
    <location>
        <begin position="125"/>
        <end position="142"/>
    </location>
</feature>
<dbReference type="SUPFAM" id="SSF54928">
    <property type="entry name" value="RNA-binding domain, RBD"/>
    <property type="match status" value="1"/>
</dbReference>
<evidence type="ECO:0000259" key="3">
    <source>
        <dbReference type="PROSITE" id="PS50102"/>
    </source>
</evidence>
<dbReference type="InterPro" id="IPR012677">
    <property type="entry name" value="Nucleotide-bd_a/b_plait_sf"/>
</dbReference>
<organism evidence="4 5">
    <name type="scientific">Tetradesmus obliquus</name>
    <name type="common">Green alga</name>
    <name type="synonym">Acutodesmus obliquus</name>
    <dbReference type="NCBI Taxonomy" id="3088"/>
    <lineage>
        <taxon>Eukaryota</taxon>
        <taxon>Viridiplantae</taxon>
        <taxon>Chlorophyta</taxon>
        <taxon>core chlorophytes</taxon>
        <taxon>Chlorophyceae</taxon>
        <taxon>CS clade</taxon>
        <taxon>Sphaeropleales</taxon>
        <taxon>Scenedesmaceae</taxon>
        <taxon>Tetradesmus</taxon>
    </lineage>
</organism>
<dbReference type="PROSITE" id="PS50102">
    <property type="entry name" value="RRM"/>
    <property type="match status" value="1"/>
</dbReference>
<evidence type="ECO:0000313" key="4">
    <source>
        <dbReference type="EMBL" id="WIA16824.1"/>
    </source>
</evidence>
<reference evidence="4 5" key="1">
    <citation type="submission" date="2023-05" db="EMBL/GenBank/DDBJ databases">
        <title>A 100% complete, gapless, phased diploid assembly of the Scenedesmus obliquus UTEX 3031 genome.</title>
        <authorList>
            <person name="Biondi T.C."/>
            <person name="Hanschen E.R."/>
            <person name="Kwon T."/>
            <person name="Eng W."/>
            <person name="Kruse C.P.S."/>
            <person name="Koehler S.I."/>
            <person name="Kunde Y."/>
            <person name="Gleasner C.D."/>
            <person name="You Mak K.T."/>
            <person name="Polle J."/>
            <person name="Hovde B.T."/>
            <person name="Starkenburg S.R."/>
        </authorList>
    </citation>
    <scope>NUCLEOTIDE SEQUENCE [LARGE SCALE GENOMIC DNA]</scope>
    <source>
        <strain evidence="4 5">DOE0152z</strain>
    </source>
</reference>
<dbReference type="CDD" id="cd00590">
    <property type="entry name" value="RRM_SF"/>
    <property type="match status" value="1"/>
</dbReference>
<proteinExistence type="predicted"/>